<dbReference type="Pfam" id="PF16344">
    <property type="entry name" value="FecR_C"/>
    <property type="match status" value="1"/>
</dbReference>
<proteinExistence type="predicted"/>
<dbReference type="PIRSF" id="PIRSF018266">
    <property type="entry name" value="FecR"/>
    <property type="match status" value="1"/>
</dbReference>
<dbReference type="PANTHER" id="PTHR30273:SF2">
    <property type="entry name" value="PROTEIN FECR"/>
    <property type="match status" value="1"/>
</dbReference>
<dbReference type="Gene3D" id="2.60.120.1440">
    <property type="match status" value="1"/>
</dbReference>
<comment type="caution">
    <text evidence="3">The sequence shown here is derived from an EMBL/GenBank/DDBJ whole genome shotgun (WGS) entry which is preliminary data.</text>
</comment>
<feature type="domain" description="Protein FecR C-terminal" evidence="2">
    <location>
        <begin position="279"/>
        <end position="344"/>
    </location>
</feature>
<dbReference type="InterPro" id="IPR012373">
    <property type="entry name" value="Ferrdict_sens_TM"/>
</dbReference>
<dbReference type="Gene3D" id="3.55.50.30">
    <property type="match status" value="1"/>
</dbReference>
<protein>
    <submittedName>
        <fullName evidence="3">FecR family protein</fullName>
    </submittedName>
</protein>
<dbReference type="InterPro" id="IPR032508">
    <property type="entry name" value="FecR_C"/>
</dbReference>
<evidence type="ECO:0000259" key="1">
    <source>
        <dbReference type="Pfam" id="PF04773"/>
    </source>
</evidence>
<reference evidence="4" key="1">
    <citation type="journal article" date="2019" name="Int. J. Syst. Evol. Microbiol.">
        <title>The Global Catalogue of Microorganisms (GCM) 10K type strain sequencing project: providing services to taxonomists for standard genome sequencing and annotation.</title>
        <authorList>
            <consortium name="The Broad Institute Genomics Platform"/>
            <consortium name="The Broad Institute Genome Sequencing Center for Infectious Disease"/>
            <person name="Wu L."/>
            <person name="Ma J."/>
        </authorList>
    </citation>
    <scope>NUCLEOTIDE SEQUENCE [LARGE SCALE GENOMIC DNA]</scope>
    <source>
        <strain evidence="4">CGMCC 4.7466</strain>
    </source>
</reference>
<feature type="domain" description="FecR protein" evidence="1">
    <location>
        <begin position="142"/>
        <end position="233"/>
    </location>
</feature>
<organism evidence="3 4">
    <name type="scientific">Negadavirga shengliensis</name>
    <dbReference type="NCBI Taxonomy" id="1389218"/>
    <lineage>
        <taxon>Bacteria</taxon>
        <taxon>Pseudomonadati</taxon>
        <taxon>Bacteroidota</taxon>
        <taxon>Cytophagia</taxon>
        <taxon>Cytophagales</taxon>
        <taxon>Cyclobacteriaceae</taxon>
        <taxon>Negadavirga</taxon>
    </lineage>
</organism>
<name>A0ABV9SZ44_9BACT</name>
<accession>A0ABV9SZ44</accession>
<dbReference type="Proteomes" id="UP001595818">
    <property type="component" value="Unassembled WGS sequence"/>
</dbReference>
<dbReference type="InterPro" id="IPR006860">
    <property type="entry name" value="FecR"/>
</dbReference>
<evidence type="ECO:0000259" key="2">
    <source>
        <dbReference type="Pfam" id="PF16344"/>
    </source>
</evidence>
<dbReference type="RefSeq" id="WP_377063324.1">
    <property type="nucleotide sequence ID" value="NZ_JBHSJJ010000004.1"/>
</dbReference>
<keyword evidence="4" id="KW-1185">Reference proteome</keyword>
<sequence>MKTKEDFLCDPEFIRWVKEPDRELDLYWERWIKANPDHLPTLRLAKELLTGVRYETVQVPQGAKEDILNQILKEGSSIKASGHEREGAGRSGHGLWSRMGQFERVAAILLVSFALGWLAWMSLDRVLPVEHVVQETALIRKTTAPGEKLQVTLSDGTRIWMNSASELEFPEKFNSLERIVSVRGEVFFEVEKDTLRPFQVVTEGMTTTVLGTSFNINTKDDGRISVSLLTGKVSVKPSMGAEAIFLKPGEAINYHIASNKHQVSHFDIKETTAWREGWMIFNRASLSQVVNKLEDWYGVKIHLANSPKEEWQLSAEYQHQTLENVLKSLSYIQEFEFTINGKEVELKF</sequence>
<dbReference type="PANTHER" id="PTHR30273">
    <property type="entry name" value="PERIPLASMIC SIGNAL SENSOR AND SIGMA FACTOR ACTIVATOR FECR-RELATED"/>
    <property type="match status" value="1"/>
</dbReference>
<dbReference type="EMBL" id="JBHSJJ010000004">
    <property type="protein sequence ID" value="MFC4871649.1"/>
    <property type="molecule type" value="Genomic_DNA"/>
</dbReference>
<evidence type="ECO:0000313" key="4">
    <source>
        <dbReference type="Proteomes" id="UP001595818"/>
    </source>
</evidence>
<evidence type="ECO:0000313" key="3">
    <source>
        <dbReference type="EMBL" id="MFC4871649.1"/>
    </source>
</evidence>
<dbReference type="Pfam" id="PF04773">
    <property type="entry name" value="FecR"/>
    <property type="match status" value="1"/>
</dbReference>
<gene>
    <name evidence="3" type="ORF">ACFPFU_08125</name>
</gene>